<evidence type="ECO:0000313" key="10">
    <source>
        <dbReference type="Proteomes" id="UP000011083"/>
    </source>
</evidence>
<dbReference type="PROSITE" id="PS50089">
    <property type="entry name" value="ZF_RING_2"/>
    <property type="match status" value="1"/>
</dbReference>
<keyword evidence="4" id="KW-0862">Zinc</keyword>
<dbReference type="OrthoDB" id="6063402at2759"/>
<comment type="similarity">
    <text evidence="1">Belongs to the SH3RF family.</text>
</comment>
<dbReference type="GeneID" id="14925528"/>
<dbReference type="PANTHER" id="PTHR22996">
    <property type="entry name" value="MAHOGUNIN"/>
    <property type="match status" value="1"/>
</dbReference>
<evidence type="ECO:0000256" key="1">
    <source>
        <dbReference type="ARBA" id="ARBA00008649"/>
    </source>
</evidence>
<dbReference type="PANTHER" id="PTHR22996:SF0">
    <property type="entry name" value="RE60872P-RELATED"/>
    <property type="match status" value="1"/>
</dbReference>
<sequence length="264" mass="28847">MDRARSGSPGASPTTVLKIWVQDGIPSTPAAGSWGSLATRARLRWADDRQCLEVCERETLRVLWAVPPGNVTRASDSSRYFALTSTTGVRLGIAFHTKEESVDFLNTLMGKGEPCTIVKEHRPPSQRKHRELELKAGDQVVVVARDKEWWWGIKVRDPALGVTSAVFGWFPAEHGALDSPTTAARRRRSTSSSLPPSTESDDVSLGDESGKLCCVCYEGAKDALFFPCRHIACCMECATALTTKSSSSHCPICRAAIRQVERGL</sequence>
<gene>
    <name evidence="9" type="ORF">ACA1_322400</name>
</gene>
<dbReference type="InterPro" id="IPR036028">
    <property type="entry name" value="SH3-like_dom_sf"/>
</dbReference>
<accession>L8HII3</accession>
<dbReference type="GO" id="GO:0008270">
    <property type="term" value="F:zinc ion binding"/>
    <property type="evidence" value="ECO:0007669"/>
    <property type="project" value="UniProtKB-KW"/>
</dbReference>
<evidence type="ECO:0000259" key="8">
    <source>
        <dbReference type="PROSITE" id="PS50089"/>
    </source>
</evidence>
<evidence type="ECO:0000259" key="7">
    <source>
        <dbReference type="PROSITE" id="PS50002"/>
    </source>
</evidence>
<keyword evidence="4" id="KW-0479">Metal-binding</keyword>
<reference evidence="9 10" key="1">
    <citation type="journal article" date="2013" name="Genome Biol.">
        <title>Genome of Acanthamoeba castellanii highlights extensive lateral gene transfer and early evolution of tyrosine kinase signaling.</title>
        <authorList>
            <person name="Clarke M."/>
            <person name="Lohan A.J."/>
            <person name="Liu B."/>
            <person name="Lagkouvardos I."/>
            <person name="Roy S."/>
            <person name="Zafar N."/>
            <person name="Bertelli C."/>
            <person name="Schilde C."/>
            <person name="Kianianmomeni A."/>
            <person name="Burglin T.R."/>
            <person name="Frech C."/>
            <person name="Turcotte B."/>
            <person name="Kopec K.O."/>
            <person name="Synnott J.M."/>
            <person name="Choo C."/>
            <person name="Paponov I."/>
            <person name="Finkler A."/>
            <person name="Soon Heng Tan C."/>
            <person name="Hutchins A.P."/>
            <person name="Weinmeier T."/>
            <person name="Rattei T."/>
            <person name="Chu J.S."/>
            <person name="Gimenez G."/>
            <person name="Irimia M."/>
            <person name="Rigden D.J."/>
            <person name="Fitzpatrick D.A."/>
            <person name="Lorenzo-Morales J."/>
            <person name="Bateman A."/>
            <person name="Chiu C.H."/>
            <person name="Tang P."/>
            <person name="Hegemann P."/>
            <person name="Fromm H."/>
            <person name="Raoult D."/>
            <person name="Greub G."/>
            <person name="Miranda-Saavedra D."/>
            <person name="Chen N."/>
            <person name="Nash P."/>
            <person name="Ginger M.L."/>
            <person name="Horn M."/>
            <person name="Schaap P."/>
            <person name="Caler L."/>
            <person name="Loftus B."/>
        </authorList>
    </citation>
    <scope>NUCLEOTIDE SEQUENCE [LARGE SCALE GENOMIC DNA]</scope>
    <source>
        <strain evidence="9 10">Neff</strain>
    </source>
</reference>
<feature type="domain" description="SH3" evidence="7">
    <location>
        <begin position="110"/>
        <end position="180"/>
    </location>
</feature>
<dbReference type="InterPro" id="IPR045194">
    <property type="entry name" value="MGRN1/RNF157-like"/>
</dbReference>
<keyword evidence="4" id="KW-0863">Zinc-finger</keyword>
<name>L8HII3_ACACF</name>
<evidence type="ECO:0000256" key="4">
    <source>
        <dbReference type="PROSITE-ProRule" id="PRU00175"/>
    </source>
</evidence>
<dbReference type="VEuPathDB" id="AmoebaDB:ACA1_322400"/>
<dbReference type="AlphaFoldDB" id="L8HII3"/>
<dbReference type="SUPFAM" id="SSF57850">
    <property type="entry name" value="RING/U-box"/>
    <property type="match status" value="1"/>
</dbReference>
<evidence type="ECO:0000256" key="2">
    <source>
        <dbReference type="ARBA" id="ARBA00022443"/>
    </source>
</evidence>
<dbReference type="PROSITE" id="PS50002">
    <property type="entry name" value="SH3"/>
    <property type="match status" value="1"/>
</dbReference>
<dbReference type="EMBL" id="KB007815">
    <property type="protein sequence ID" value="ELR24503.1"/>
    <property type="molecule type" value="Genomic_DNA"/>
</dbReference>
<dbReference type="Proteomes" id="UP000011083">
    <property type="component" value="Unassembled WGS sequence"/>
</dbReference>
<feature type="region of interest" description="Disordered" evidence="6">
    <location>
        <begin position="180"/>
        <end position="206"/>
    </location>
</feature>
<dbReference type="InterPro" id="IPR013083">
    <property type="entry name" value="Znf_RING/FYVE/PHD"/>
</dbReference>
<dbReference type="InterPro" id="IPR001452">
    <property type="entry name" value="SH3_domain"/>
</dbReference>
<dbReference type="Pfam" id="PF07653">
    <property type="entry name" value="SH3_2"/>
    <property type="match status" value="1"/>
</dbReference>
<evidence type="ECO:0000256" key="3">
    <source>
        <dbReference type="ARBA" id="ARBA00022843"/>
    </source>
</evidence>
<protein>
    <submittedName>
        <fullName evidence="9">Zinc finger, C3HC4 type (RING finger) domain containing protein</fullName>
    </submittedName>
</protein>
<keyword evidence="10" id="KW-1185">Reference proteome</keyword>
<proteinExistence type="inferred from homology"/>
<dbReference type="CDD" id="cd00174">
    <property type="entry name" value="SH3"/>
    <property type="match status" value="1"/>
</dbReference>
<dbReference type="GO" id="GO:0061630">
    <property type="term" value="F:ubiquitin protein ligase activity"/>
    <property type="evidence" value="ECO:0007669"/>
    <property type="project" value="UniProtKB-EC"/>
</dbReference>
<evidence type="ECO:0000256" key="6">
    <source>
        <dbReference type="SAM" id="MobiDB-lite"/>
    </source>
</evidence>
<evidence type="ECO:0000313" key="9">
    <source>
        <dbReference type="EMBL" id="ELR24503.1"/>
    </source>
</evidence>
<evidence type="ECO:0000256" key="5">
    <source>
        <dbReference type="PROSITE-ProRule" id="PRU00192"/>
    </source>
</evidence>
<organism evidence="9 10">
    <name type="scientific">Acanthamoeba castellanii (strain ATCC 30010 / Neff)</name>
    <dbReference type="NCBI Taxonomy" id="1257118"/>
    <lineage>
        <taxon>Eukaryota</taxon>
        <taxon>Amoebozoa</taxon>
        <taxon>Discosea</taxon>
        <taxon>Longamoebia</taxon>
        <taxon>Centramoebida</taxon>
        <taxon>Acanthamoebidae</taxon>
        <taxon>Acanthamoeba</taxon>
    </lineage>
</organism>
<dbReference type="Gene3D" id="2.30.30.40">
    <property type="entry name" value="SH3 Domains"/>
    <property type="match status" value="1"/>
</dbReference>
<keyword evidence="2 5" id="KW-0728">SH3 domain</keyword>
<dbReference type="Pfam" id="PF13920">
    <property type="entry name" value="zf-C3HC4_3"/>
    <property type="match status" value="1"/>
</dbReference>
<dbReference type="SUPFAM" id="SSF50044">
    <property type="entry name" value="SH3-domain"/>
    <property type="match status" value="1"/>
</dbReference>
<dbReference type="RefSeq" id="XP_004355077.1">
    <property type="nucleotide sequence ID" value="XM_004355025.1"/>
</dbReference>
<dbReference type="InterPro" id="IPR001841">
    <property type="entry name" value="Znf_RING"/>
</dbReference>
<feature type="domain" description="RING-type" evidence="8">
    <location>
        <begin position="213"/>
        <end position="254"/>
    </location>
</feature>
<dbReference type="GO" id="GO:0016567">
    <property type="term" value="P:protein ubiquitination"/>
    <property type="evidence" value="ECO:0007669"/>
    <property type="project" value="TreeGrafter"/>
</dbReference>
<keyword evidence="3" id="KW-0832">Ubl conjugation</keyword>
<dbReference type="KEGG" id="acan:ACA1_322400"/>
<dbReference type="Gene3D" id="3.30.40.10">
    <property type="entry name" value="Zinc/RING finger domain, C3HC4 (zinc finger)"/>
    <property type="match status" value="1"/>
</dbReference>